<feature type="domain" description="Bacterial transcriptional activator" evidence="7">
    <location>
        <begin position="142"/>
        <end position="283"/>
    </location>
</feature>
<dbReference type="GO" id="GO:0003677">
    <property type="term" value="F:DNA binding"/>
    <property type="evidence" value="ECO:0007669"/>
    <property type="project" value="UniProtKB-KW"/>
</dbReference>
<evidence type="ECO:0000259" key="6">
    <source>
        <dbReference type="SMART" id="SM00862"/>
    </source>
</evidence>
<comment type="caution">
    <text evidence="8">The sequence shown here is derived from an EMBL/GenBank/DDBJ whole genome shotgun (WGS) entry which is preliminary data.</text>
</comment>
<dbReference type="GO" id="GO:0006355">
    <property type="term" value="P:regulation of DNA-templated transcription"/>
    <property type="evidence" value="ECO:0007669"/>
    <property type="project" value="InterPro"/>
</dbReference>
<keyword evidence="5" id="KW-0804">Transcription</keyword>
<dbReference type="Proteomes" id="UP000311713">
    <property type="component" value="Unassembled WGS sequence"/>
</dbReference>
<keyword evidence="9" id="KW-1185">Reference proteome</keyword>
<evidence type="ECO:0000313" key="8">
    <source>
        <dbReference type="EMBL" id="TNM32674.1"/>
    </source>
</evidence>
<dbReference type="EMBL" id="VDGT01000003">
    <property type="protein sequence ID" value="TNM32674.1"/>
    <property type="molecule type" value="Genomic_DNA"/>
</dbReference>
<proteinExistence type="inferred from homology"/>
<dbReference type="GO" id="GO:0000160">
    <property type="term" value="P:phosphorelay signal transduction system"/>
    <property type="evidence" value="ECO:0007669"/>
    <property type="project" value="UniProtKB-KW"/>
</dbReference>
<dbReference type="InterPro" id="IPR051677">
    <property type="entry name" value="AfsR-DnrI-RedD_regulator"/>
</dbReference>
<feature type="domain" description="OmpR/PhoB-type" evidence="6">
    <location>
        <begin position="61"/>
        <end position="135"/>
    </location>
</feature>
<keyword evidence="2" id="KW-0902">Two-component regulatory system</keyword>
<gene>
    <name evidence="8" type="ORF">FH715_04890</name>
</gene>
<dbReference type="Gene3D" id="1.25.40.10">
    <property type="entry name" value="Tetratricopeptide repeat domain"/>
    <property type="match status" value="1"/>
</dbReference>
<dbReference type="Gene3D" id="1.10.10.10">
    <property type="entry name" value="Winged helix-like DNA-binding domain superfamily/Winged helix DNA-binding domain"/>
    <property type="match status" value="1"/>
</dbReference>
<dbReference type="Pfam" id="PF03704">
    <property type="entry name" value="BTAD"/>
    <property type="match status" value="1"/>
</dbReference>
<dbReference type="AlphaFoldDB" id="A0A5C4V9S5"/>
<reference evidence="8 9" key="1">
    <citation type="submission" date="2019-06" db="EMBL/GenBank/DDBJ databases">
        <title>Draft genome of Streptomyces sedi sp. JCM16909.</title>
        <authorList>
            <person name="Klykleung N."/>
            <person name="Tanasupawat S."/>
            <person name="Kudo T."/>
            <person name="Yuki M."/>
            <person name="Ohkuma M."/>
        </authorList>
    </citation>
    <scope>NUCLEOTIDE SEQUENCE [LARGE SCALE GENOMIC DNA]</scope>
    <source>
        <strain evidence="8 9">JCM 16909</strain>
    </source>
</reference>
<protein>
    <submittedName>
        <fullName evidence="8">AfsR/SARP family transcriptional regulator</fullName>
    </submittedName>
</protein>
<evidence type="ECO:0000256" key="4">
    <source>
        <dbReference type="ARBA" id="ARBA00023125"/>
    </source>
</evidence>
<evidence type="ECO:0000313" key="9">
    <source>
        <dbReference type="Proteomes" id="UP000311713"/>
    </source>
</evidence>
<dbReference type="SUPFAM" id="SSF46894">
    <property type="entry name" value="C-terminal effector domain of the bipartite response regulators"/>
    <property type="match status" value="1"/>
</dbReference>
<evidence type="ECO:0000256" key="3">
    <source>
        <dbReference type="ARBA" id="ARBA00023015"/>
    </source>
</evidence>
<keyword evidence="3" id="KW-0805">Transcription regulation</keyword>
<dbReference type="InterPro" id="IPR001867">
    <property type="entry name" value="OmpR/PhoB-type_DNA-bd"/>
</dbReference>
<sequence length="293" mass="31952">MIGEPVCSVQALSAHHPCTVHAVNALRLRKVVRARHGRHGEGVVRIDLWGVVSVTVTGGRGAPPAGRAADLLACLGWQPDELVRDEVLIDRIWADELPDDPRDALYTCAKRLRRALTLSGADPVVLERGRSGYALRVAPEQVDVHRFRGLTRDARDSEEPAQRAFLYGRAIRTAQGTPMAGFDSPWAERVRQALSRELLVAQLGSASAWMTLGCQRELTATLTELTVEHPLNEAVAGLLMEALERAGQPNEALREFARIREELRQRLGVAPGPELQARFAQLLAAAPRTGAAA</sequence>
<evidence type="ECO:0000259" key="7">
    <source>
        <dbReference type="SMART" id="SM01043"/>
    </source>
</evidence>
<dbReference type="SMART" id="SM01043">
    <property type="entry name" value="BTAD"/>
    <property type="match status" value="1"/>
</dbReference>
<dbReference type="SUPFAM" id="SSF48452">
    <property type="entry name" value="TPR-like"/>
    <property type="match status" value="1"/>
</dbReference>
<dbReference type="OrthoDB" id="4336084at2"/>
<dbReference type="InterPro" id="IPR016032">
    <property type="entry name" value="Sig_transdc_resp-reg_C-effctor"/>
</dbReference>
<dbReference type="InterPro" id="IPR036388">
    <property type="entry name" value="WH-like_DNA-bd_sf"/>
</dbReference>
<evidence type="ECO:0000256" key="1">
    <source>
        <dbReference type="ARBA" id="ARBA00005820"/>
    </source>
</evidence>
<keyword evidence="4" id="KW-0238">DNA-binding</keyword>
<evidence type="ECO:0000256" key="2">
    <source>
        <dbReference type="ARBA" id="ARBA00023012"/>
    </source>
</evidence>
<evidence type="ECO:0000256" key="5">
    <source>
        <dbReference type="ARBA" id="ARBA00023163"/>
    </source>
</evidence>
<comment type="similarity">
    <text evidence="1">Belongs to the AfsR/DnrI/RedD regulatory family.</text>
</comment>
<name>A0A5C4V9S5_9ACTN</name>
<dbReference type="SMART" id="SM00862">
    <property type="entry name" value="Trans_reg_C"/>
    <property type="match status" value="1"/>
</dbReference>
<dbReference type="InterPro" id="IPR011990">
    <property type="entry name" value="TPR-like_helical_dom_sf"/>
</dbReference>
<accession>A0A5C4V9S5</accession>
<dbReference type="PANTHER" id="PTHR35807">
    <property type="entry name" value="TRANSCRIPTIONAL REGULATOR REDD-RELATED"/>
    <property type="match status" value="1"/>
</dbReference>
<dbReference type="PANTHER" id="PTHR35807:SF1">
    <property type="entry name" value="TRANSCRIPTIONAL REGULATOR REDD"/>
    <property type="match status" value="1"/>
</dbReference>
<organism evidence="8 9">
    <name type="scientific">Streptomyces sedi</name>
    <dbReference type="NCBI Taxonomy" id="555059"/>
    <lineage>
        <taxon>Bacteria</taxon>
        <taxon>Bacillati</taxon>
        <taxon>Actinomycetota</taxon>
        <taxon>Actinomycetes</taxon>
        <taxon>Kitasatosporales</taxon>
        <taxon>Streptomycetaceae</taxon>
        <taxon>Streptomyces</taxon>
    </lineage>
</organism>
<dbReference type="InterPro" id="IPR005158">
    <property type="entry name" value="BTAD"/>
</dbReference>